<dbReference type="AlphaFoldDB" id="A0AAN8PMP2"/>
<reference evidence="1 2" key="1">
    <citation type="submission" date="2023-10" db="EMBL/GenBank/DDBJ databases">
        <title>Genomes of two closely related lineages of the louse Polyplax serrata with different host specificities.</title>
        <authorList>
            <person name="Martinu J."/>
            <person name="Tarabai H."/>
            <person name="Stefka J."/>
            <person name="Hypsa V."/>
        </authorList>
    </citation>
    <scope>NUCLEOTIDE SEQUENCE [LARGE SCALE GENOMIC DNA]</scope>
    <source>
        <strain evidence="1">HR10_N</strain>
    </source>
</reference>
<organism evidence="1 2">
    <name type="scientific">Polyplax serrata</name>
    <name type="common">Common mouse louse</name>
    <dbReference type="NCBI Taxonomy" id="468196"/>
    <lineage>
        <taxon>Eukaryota</taxon>
        <taxon>Metazoa</taxon>
        <taxon>Ecdysozoa</taxon>
        <taxon>Arthropoda</taxon>
        <taxon>Hexapoda</taxon>
        <taxon>Insecta</taxon>
        <taxon>Pterygota</taxon>
        <taxon>Neoptera</taxon>
        <taxon>Paraneoptera</taxon>
        <taxon>Psocodea</taxon>
        <taxon>Troctomorpha</taxon>
        <taxon>Phthiraptera</taxon>
        <taxon>Anoplura</taxon>
        <taxon>Polyplacidae</taxon>
        <taxon>Polyplax</taxon>
    </lineage>
</organism>
<evidence type="ECO:0008006" key="3">
    <source>
        <dbReference type="Google" id="ProtNLM"/>
    </source>
</evidence>
<evidence type="ECO:0000313" key="2">
    <source>
        <dbReference type="Proteomes" id="UP001372834"/>
    </source>
</evidence>
<protein>
    <recommendedName>
        <fullName evidence="3">Proteasome assembly chaperone 4</fullName>
    </recommendedName>
</protein>
<sequence length="128" mass="14480">MESSEEVAIEHIEPNIKIHAFAASVAENVVRFEVMKFKDSVLIWIGEKQNRCFKDLSLALLSNKVKEPLCTKIMGQPTDLTSNNLACKLSKKLGKPVYVSFNLVDDRLTVPVVNSRIIEEMQKNPQCF</sequence>
<dbReference type="GO" id="GO:0043248">
    <property type="term" value="P:proteasome assembly"/>
    <property type="evidence" value="ECO:0007669"/>
    <property type="project" value="InterPro"/>
</dbReference>
<dbReference type="PANTHER" id="PTHR33559">
    <property type="entry name" value="PROTEASOME ASSEMBLY CHAPERONE 4"/>
    <property type="match status" value="1"/>
</dbReference>
<gene>
    <name evidence="1" type="ORF">RUM43_007486</name>
</gene>
<name>A0AAN8PMP2_POLSC</name>
<dbReference type="PANTHER" id="PTHR33559:SF1">
    <property type="entry name" value="PROTEASOME ASSEMBLY CHAPERONE 4"/>
    <property type="match status" value="1"/>
</dbReference>
<evidence type="ECO:0000313" key="1">
    <source>
        <dbReference type="EMBL" id="KAK6639216.1"/>
    </source>
</evidence>
<dbReference type="InterPro" id="IPR032157">
    <property type="entry name" value="PAC4"/>
</dbReference>
<dbReference type="Pfam" id="PF16093">
    <property type="entry name" value="PAC4"/>
    <property type="match status" value="1"/>
</dbReference>
<dbReference type="EMBL" id="JAWJWE010000003">
    <property type="protein sequence ID" value="KAK6639216.1"/>
    <property type="molecule type" value="Genomic_DNA"/>
</dbReference>
<proteinExistence type="predicted"/>
<accession>A0AAN8PMP2</accession>
<dbReference type="Proteomes" id="UP001372834">
    <property type="component" value="Unassembled WGS sequence"/>
</dbReference>
<comment type="caution">
    <text evidence="1">The sequence shown here is derived from an EMBL/GenBank/DDBJ whole genome shotgun (WGS) entry which is preliminary data.</text>
</comment>